<sequence length="548" mass="60111">MCGDLEISPGGTKIFTKCGHVFQSTEDPSTDMTHIGTLGSAWNSLTFDEINNVYTVGDTSMRKYNCDTYEAMGGKSINGNGRFIFYNDGYLIVVTEDGEFPTKSSIQIIDATPTPSPTSVTNLNESAVGTTWINWTWINHVDENFNHTMVYINGAFKAKVDKDTNYYKAMGLSPASIHTISTHTVDIWGNINQTWVNDTATTSEAPDIWADPVGIKVALLQGEFEKINLTLGNNGPGVLEFEVNGTVDWLSVYPSSGIVGSGEQTNIAVDVSADMLINGTHVGDIIISSNDPDEGLLEIPVTLCVGKDSNESIYIDFTVTDAVLSYDGEYLYLSSKPDYKLYIVNLITGTVDKISFSNMTESLTITPQGDAIYLALLTREHSYGFDEHEGCIAEIDPDTRSVVREFRINVDPYDIVATSDGCLYASSGSGQWTYIRGYDLNTTSEVGNASIRHRSHIKLHPSENCIYSADTDLSPSDIEKFGISEGDIQALYDSPYHGDYPMWGDLEISPDGTKIFTISGHVFRSTESQSTDMTHIGSLGSRWNSALW</sequence>
<dbReference type="InterPro" id="IPR011044">
    <property type="entry name" value="Quino_amine_DH_bsu"/>
</dbReference>
<dbReference type="EMBL" id="MT631268">
    <property type="protein sequence ID" value="QNO47633.1"/>
    <property type="molecule type" value="Genomic_DNA"/>
</dbReference>
<gene>
    <name evidence="1" type="ORF">PGBELJNO_00031</name>
</gene>
<name>A0A7G9YHZ9_9EURY</name>
<protein>
    <recommendedName>
        <fullName evidence="2">BACON domain-containing protein</fullName>
    </recommendedName>
</protein>
<evidence type="ECO:0000313" key="1">
    <source>
        <dbReference type="EMBL" id="QNO47633.1"/>
    </source>
</evidence>
<dbReference type="AlphaFoldDB" id="A0A7G9YHZ9"/>
<evidence type="ECO:0008006" key="2">
    <source>
        <dbReference type="Google" id="ProtNLM"/>
    </source>
</evidence>
<reference evidence="1" key="1">
    <citation type="submission" date="2020-06" db="EMBL/GenBank/DDBJ databases">
        <title>Unique genomic features of the anaerobic methanotrophic archaea.</title>
        <authorList>
            <person name="Chadwick G.L."/>
            <person name="Skennerton C.T."/>
            <person name="Laso-Perez R."/>
            <person name="Leu A.O."/>
            <person name="Speth D.R."/>
            <person name="Yu H."/>
            <person name="Morgan-Lang C."/>
            <person name="Hatzenpichler R."/>
            <person name="Goudeau D."/>
            <person name="Malmstrom R."/>
            <person name="Brazelton W.J."/>
            <person name="Woyke T."/>
            <person name="Hallam S.J."/>
            <person name="Tyson G.W."/>
            <person name="Wegener G."/>
            <person name="Boetius A."/>
            <person name="Orphan V."/>
        </authorList>
    </citation>
    <scope>NUCLEOTIDE SEQUENCE</scope>
</reference>
<accession>A0A7G9YHZ9</accession>
<dbReference type="SUPFAM" id="SSF50969">
    <property type="entry name" value="YVTN repeat-like/Quinoprotein amine dehydrogenase"/>
    <property type="match status" value="1"/>
</dbReference>
<dbReference type="InterPro" id="IPR015943">
    <property type="entry name" value="WD40/YVTN_repeat-like_dom_sf"/>
</dbReference>
<organism evidence="1">
    <name type="scientific">Candidatus Methanogaster sp. ANME-2c ERB4</name>
    <dbReference type="NCBI Taxonomy" id="2759911"/>
    <lineage>
        <taxon>Archaea</taxon>
        <taxon>Methanobacteriati</taxon>
        <taxon>Methanobacteriota</taxon>
        <taxon>Stenosarchaea group</taxon>
        <taxon>Methanomicrobia</taxon>
        <taxon>Methanosarcinales</taxon>
        <taxon>ANME-2 cluster</taxon>
        <taxon>Candidatus Methanogasteraceae</taxon>
        <taxon>Candidatus Methanogaster</taxon>
    </lineage>
</organism>
<dbReference type="Gene3D" id="2.130.10.10">
    <property type="entry name" value="YVTN repeat-like/Quinoprotein amine dehydrogenase"/>
    <property type="match status" value="1"/>
</dbReference>
<proteinExistence type="predicted"/>